<proteinExistence type="predicted"/>
<dbReference type="PANTHER" id="PTHR30086:SF20">
    <property type="entry name" value="ARGININE EXPORTER PROTEIN ARGO-RELATED"/>
    <property type="match status" value="1"/>
</dbReference>
<dbReference type="InterPro" id="IPR001123">
    <property type="entry name" value="LeuE-type"/>
</dbReference>
<feature type="transmembrane region" description="Helical" evidence="7">
    <location>
        <begin position="67"/>
        <end position="86"/>
    </location>
</feature>
<keyword evidence="5 7" id="KW-1133">Transmembrane helix</keyword>
<evidence type="ECO:0000256" key="4">
    <source>
        <dbReference type="ARBA" id="ARBA00022970"/>
    </source>
</evidence>
<sequence>MPQLYLYILLSSLTIASPGPGVLLTITNTLNYNLKNAIAGIVGIATGMGVISVVAASSVGVLIVSSAYSLIIVKVVGAAYLAYLGVKLYQSAPKLVDENRRGDINEIPSTIARFRQGFLLSLLNPKPIVFFMALFPQFITNNDPYIFQFLVLSLTFCLLVIVIHCVYGVFASTIKRGISSHRLFSVLNKVGGVIFILFSAGLFISSLLPF</sequence>
<dbReference type="Proteomes" id="UP000825886">
    <property type="component" value="Chromosome"/>
</dbReference>
<feature type="transmembrane region" description="Helical" evidence="7">
    <location>
        <begin position="6"/>
        <end position="26"/>
    </location>
</feature>
<gene>
    <name evidence="8" type="ORF">K6K13_21570</name>
</gene>
<feature type="transmembrane region" description="Helical" evidence="7">
    <location>
        <begin position="145"/>
        <end position="170"/>
    </location>
</feature>
<organism evidence="8 9">
    <name type="scientific">Symbiopectobacterium purcellii</name>
    <dbReference type="NCBI Taxonomy" id="2871826"/>
    <lineage>
        <taxon>Bacteria</taxon>
        <taxon>Pseudomonadati</taxon>
        <taxon>Pseudomonadota</taxon>
        <taxon>Gammaproteobacteria</taxon>
        <taxon>Enterobacterales</taxon>
        <taxon>Enterobacteriaceae</taxon>
    </lineage>
</organism>
<dbReference type="PIRSF" id="PIRSF006324">
    <property type="entry name" value="LeuE"/>
    <property type="match status" value="1"/>
</dbReference>
<evidence type="ECO:0000256" key="3">
    <source>
        <dbReference type="ARBA" id="ARBA00022692"/>
    </source>
</evidence>
<dbReference type="EMBL" id="CP081864">
    <property type="protein sequence ID" value="QZN95702.1"/>
    <property type="molecule type" value="Genomic_DNA"/>
</dbReference>
<dbReference type="Pfam" id="PF01810">
    <property type="entry name" value="LysE"/>
    <property type="match status" value="1"/>
</dbReference>
<evidence type="ECO:0000256" key="7">
    <source>
        <dbReference type="SAM" id="Phobius"/>
    </source>
</evidence>
<evidence type="ECO:0000256" key="1">
    <source>
        <dbReference type="ARBA" id="ARBA00004651"/>
    </source>
</evidence>
<comment type="subcellular location">
    <subcellularLocation>
        <location evidence="1">Cell membrane</location>
        <topology evidence="1">Multi-pass membrane protein</topology>
    </subcellularLocation>
</comment>
<feature type="transmembrane region" description="Helical" evidence="7">
    <location>
        <begin position="38"/>
        <end position="61"/>
    </location>
</feature>
<evidence type="ECO:0000256" key="6">
    <source>
        <dbReference type="ARBA" id="ARBA00023136"/>
    </source>
</evidence>
<keyword evidence="4" id="KW-0813">Transport</keyword>
<keyword evidence="3 7" id="KW-0812">Transmembrane</keyword>
<evidence type="ECO:0000313" key="9">
    <source>
        <dbReference type="Proteomes" id="UP000825886"/>
    </source>
</evidence>
<evidence type="ECO:0000256" key="5">
    <source>
        <dbReference type="ARBA" id="ARBA00022989"/>
    </source>
</evidence>
<evidence type="ECO:0000256" key="2">
    <source>
        <dbReference type="ARBA" id="ARBA00022475"/>
    </source>
</evidence>
<dbReference type="RefSeq" id="WP_222158778.1">
    <property type="nucleotide sequence ID" value="NZ_CP081864.1"/>
</dbReference>
<feature type="transmembrane region" description="Helical" evidence="7">
    <location>
        <begin position="190"/>
        <end position="208"/>
    </location>
</feature>
<keyword evidence="2" id="KW-1003">Cell membrane</keyword>
<name>A0ABX9AKJ4_9ENTR</name>
<keyword evidence="4" id="KW-0029">Amino-acid transport</keyword>
<accession>A0ABX9AKJ4</accession>
<reference evidence="8 9" key="1">
    <citation type="submission" date="2021-08" db="EMBL/GenBank/DDBJ databases">
        <title>Culture and genomic analysis of Symbiopectobacterium purcellii sp. nov. gen. nov., isolated from the leafhopper Empoasca decipiens.</title>
        <authorList>
            <person name="Nadal-Jimenez P."/>
            <person name="Siozios S."/>
            <person name="Halliday N."/>
            <person name="Camara M."/>
            <person name="Hurst G.D.D."/>
        </authorList>
    </citation>
    <scope>NUCLEOTIDE SEQUENCE [LARGE SCALE GENOMIC DNA]</scope>
    <source>
        <strain evidence="8 9">SyEd1</strain>
    </source>
</reference>
<feature type="transmembrane region" description="Helical" evidence="7">
    <location>
        <begin position="118"/>
        <end position="139"/>
    </location>
</feature>
<dbReference type="PANTHER" id="PTHR30086">
    <property type="entry name" value="ARGININE EXPORTER PROTEIN ARGO"/>
    <property type="match status" value="1"/>
</dbReference>
<protein>
    <submittedName>
        <fullName evidence="8">LysE family translocator</fullName>
    </submittedName>
</protein>
<evidence type="ECO:0000313" key="8">
    <source>
        <dbReference type="EMBL" id="QZN95702.1"/>
    </source>
</evidence>
<keyword evidence="9" id="KW-1185">Reference proteome</keyword>
<keyword evidence="6 7" id="KW-0472">Membrane</keyword>